<dbReference type="EMBL" id="BGPR01000159">
    <property type="protein sequence ID" value="GBM00662.1"/>
    <property type="molecule type" value="Genomic_DNA"/>
</dbReference>
<evidence type="ECO:0000313" key="2">
    <source>
        <dbReference type="Proteomes" id="UP000499080"/>
    </source>
</evidence>
<dbReference type="Proteomes" id="UP000499080">
    <property type="component" value="Unassembled WGS sequence"/>
</dbReference>
<accession>A0A4Y2C8A5</accession>
<protein>
    <submittedName>
        <fullName evidence="1">Uncharacterized protein</fullName>
    </submittedName>
</protein>
<gene>
    <name evidence="1" type="ORF">AVEN_118013_1</name>
</gene>
<keyword evidence="2" id="KW-1185">Reference proteome</keyword>
<comment type="caution">
    <text evidence="1">The sequence shown here is derived from an EMBL/GenBank/DDBJ whole genome shotgun (WGS) entry which is preliminary data.</text>
</comment>
<reference evidence="1 2" key="1">
    <citation type="journal article" date="2019" name="Sci. Rep.">
        <title>Orb-weaving spider Araneus ventricosus genome elucidates the spidroin gene catalogue.</title>
        <authorList>
            <person name="Kono N."/>
            <person name="Nakamura H."/>
            <person name="Ohtoshi R."/>
            <person name="Moran D.A.P."/>
            <person name="Shinohara A."/>
            <person name="Yoshida Y."/>
            <person name="Fujiwara M."/>
            <person name="Mori M."/>
            <person name="Tomita M."/>
            <person name="Arakawa K."/>
        </authorList>
    </citation>
    <scope>NUCLEOTIDE SEQUENCE [LARGE SCALE GENOMIC DNA]</scope>
</reference>
<dbReference type="AlphaFoldDB" id="A0A4Y2C8A5"/>
<sequence>MLTRTIRELFSPVGTPILAYVWKLSDGNGRLFINSLIFFAFPLVVIRVYETLSALDIASSPYSKPFISLPKWKFGTRLGKNNRQGRKPMENSIAAGKTWISIQTKFQAFFADYLGGTLMRW</sequence>
<organism evidence="1 2">
    <name type="scientific">Araneus ventricosus</name>
    <name type="common">Orbweaver spider</name>
    <name type="synonym">Epeira ventricosa</name>
    <dbReference type="NCBI Taxonomy" id="182803"/>
    <lineage>
        <taxon>Eukaryota</taxon>
        <taxon>Metazoa</taxon>
        <taxon>Ecdysozoa</taxon>
        <taxon>Arthropoda</taxon>
        <taxon>Chelicerata</taxon>
        <taxon>Arachnida</taxon>
        <taxon>Araneae</taxon>
        <taxon>Araneomorphae</taxon>
        <taxon>Entelegynae</taxon>
        <taxon>Araneoidea</taxon>
        <taxon>Araneidae</taxon>
        <taxon>Araneus</taxon>
    </lineage>
</organism>
<evidence type="ECO:0000313" key="1">
    <source>
        <dbReference type="EMBL" id="GBM00662.1"/>
    </source>
</evidence>
<proteinExistence type="predicted"/>
<name>A0A4Y2C8A5_ARAVE</name>